<protein>
    <submittedName>
        <fullName evidence="1">Uncharacterized protein</fullName>
    </submittedName>
</protein>
<evidence type="ECO:0000313" key="1">
    <source>
        <dbReference type="EMBL" id="KAK5849779.1"/>
    </source>
</evidence>
<dbReference type="Proteomes" id="UP001346869">
    <property type="component" value="Unassembled WGS sequence"/>
</dbReference>
<comment type="caution">
    <text evidence="1">The sequence shown here is derived from an EMBL/GenBank/DDBJ whole genome shotgun (WGS) entry which is preliminary data.</text>
</comment>
<accession>A0AAN8ABE2</accession>
<gene>
    <name evidence="1" type="ORF">PBY51_014085</name>
</gene>
<evidence type="ECO:0000313" key="2">
    <source>
        <dbReference type="Proteomes" id="UP001346869"/>
    </source>
</evidence>
<name>A0AAN8ABE2_ELEMC</name>
<organism evidence="1 2">
    <name type="scientific">Eleginops maclovinus</name>
    <name type="common">Patagonian blennie</name>
    <name type="synonym">Eleginus maclovinus</name>
    <dbReference type="NCBI Taxonomy" id="56733"/>
    <lineage>
        <taxon>Eukaryota</taxon>
        <taxon>Metazoa</taxon>
        <taxon>Chordata</taxon>
        <taxon>Craniata</taxon>
        <taxon>Vertebrata</taxon>
        <taxon>Euteleostomi</taxon>
        <taxon>Actinopterygii</taxon>
        <taxon>Neopterygii</taxon>
        <taxon>Teleostei</taxon>
        <taxon>Neoteleostei</taxon>
        <taxon>Acanthomorphata</taxon>
        <taxon>Eupercaria</taxon>
        <taxon>Perciformes</taxon>
        <taxon>Notothenioidei</taxon>
        <taxon>Eleginopidae</taxon>
        <taxon>Eleginops</taxon>
    </lineage>
</organism>
<keyword evidence="2" id="KW-1185">Reference proteome</keyword>
<reference evidence="1 2" key="2">
    <citation type="journal article" date="2023" name="Mol. Biol. Evol.">
        <title>Genomics of Secondarily Temperate Adaptation in the Only Non-Antarctic Icefish.</title>
        <authorList>
            <person name="Rivera-Colon A.G."/>
            <person name="Rayamajhi N."/>
            <person name="Minhas B.F."/>
            <person name="Madrigal G."/>
            <person name="Bilyk K.T."/>
            <person name="Yoon V."/>
            <person name="Hune M."/>
            <person name="Gregory S."/>
            <person name="Cheng C.H.C."/>
            <person name="Catchen J.M."/>
        </authorList>
    </citation>
    <scope>NUCLEOTIDE SEQUENCE [LARGE SCALE GENOMIC DNA]</scope>
    <source>
        <strain evidence="1">JMC-PN-2008</strain>
    </source>
</reference>
<dbReference type="AlphaFoldDB" id="A0AAN8ABE2"/>
<sequence>MRRGAQGGGSYEGDEAKLNLDIKHRGSSVKAVARGPEMSGRSGVLTPFPALPWDSHACCNNVATDFIPLPPRLFTLNLLSSPKLTS</sequence>
<proteinExistence type="predicted"/>
<reference evidence="1 2" key="1">
    <citation type="journal article" date="2023" name="Genes (Basel)">
        <title>Chromosome-Level Genome Assembly and Circadian Gene Repertoire of the Patagonia Blennie Eleginops maclovinus-The Closest Ancestral Proxy of Antarctic Cryonotothenioids.</title>
        <authorList>
            <person name="Cheng C.C."/>
            <person name="Rivera-Colon A.G."/>
            <person name="Minhas B.F."/>
            <person name="Wilson L."/>
            <person name="Rayamajhi N."/>
            <person name="Vargas-Chacoff L."/>
            <person name="Catchen J.M."/>
        </authorList>
    </citation>
    <scope>NUCLEOTIDE SEQUENCE [LARGE SCALE GENOMIC DNA]</scope>
    <source>
        <strain evidence="1">JMC-PN-2008</strain>
    </source>
</reference>
<dbReference type="EMBL" id="JAUZQC010000023">
    <property type="protein sequence ID" value="KAK5849779.1"/>
    <property type="molecule type" value="Genomic_DNA"/>
</dbReference>